<evidence type="ECO:0008006" key="5">
    <source>
        <dbReference type="Google" id="ProtNLM"/>
    </source>
</evidence>
<dbReference type="SUPFAM" id="SSF52540">
    <property type="entry name" value="P-loop containing nucleoside triphosphate hydrolases"/>
    <property type="match status" value="1"/>
</dbReference>
<dbReference type="Gene3D" id="3.40.50.300">
    <property type="entry name" value="P-loop containing nucleotide triphosphate hydrolases"/>
    <property type="match status" value="1"/>
</dbReference>
<dbReference type="PANTHER" id="PTHR33295:SF18">
    <property type="entry name" value="AAA+ ATPASE DOMAIN-CONTAINING PROTEIN"/>
    <property type="match status" value="1"/>
</dbReference>
<dbReference type="Pfam" id="PF13173">
    <property type="entry name" value="AAA_14"/>
    <property type="match status" value="1"/>
</dbReference>
<sequence>MEEILYRFNPWWEESYKTDFIDRPRYTNKLLGNIDSKNIEIITGLRRVGKTTILKILIEKLIYQKRISPKNIFFISLDFYGLEEKSILEIVEEYLKVQKISFREKVYIFFDEVTYKKDFSQQLKNLYDLYNAKIFATSSSSSILKDKKAFLTGRERLTEILPLNFEEFLKFKKVEIKKSDKHLIESYFEKYMEIGGIPEYVLTEDIDYIKQLVDDIIYKDIVSVHNIKNPLLVREFFLLLMERVGKQISFNKIAKILDISVDTVRRYFDYFLQTYLIYTVEKCGKLNEKLKSPKKIYIGDVGIKNAITGFRDKGAIFENLVYLKIKDKKPCYIYENGIELDFMTDDKTLIEVKYNSQLNEKQKKLLENIPAKRKIIVDNIDKFFAL</sequence>
<dbReference type="InterPro" id="IPR025420">
    <property type="entry name" value="DUF4143"/>
</dbReference>
<dbReference type="RefSeq" id="WP_096999396.1">
    <property type="nucleotide sequence ID" value="NZ_OBEI01000001.1"/>
</dbReference>
<dbReference type="OrthoDB" id="9801684at2"/>
<reference evidence="4" key="1">
    <citation type="submission" date="2017-09" db="EMBL/GenBank/DDBJ databases">
        <authorList>
            <person name="Varghese N."/>
            <person name="Submissions S."/>
        </authorList>
    </citation>
    <scope>NUCLEOTIDE SEQUENCE [LARGE SCALE GENOMIC DNA]</scope>
    <source>
        <strain evidence="4">DSM 15103</strain>
    </source>
</reference>
<dbReference type="InterPro" id="IPR027417">
    <property type="entry name" value="P-loop_NTPase"/>
</dbReference>
<accession>A0A285N413</accession>
<evidence type="ECO:0000259" key="2">
    <source>
        <dbReference type="Pfam" id="PF13635"/>
    </source>
</evidence>
<dbReference type="InterPro" id="IPR041682">
    <property type="entry name" value="AAA_14"/>
</dbReference>
<evidence type="ECO:0000313" key="3">
    <source>
        <dbReference type="EMBL" id="SNZ02726.1"/>
    </source>
</evidence>
<dbReference type="Pfam" id="PF13635">
    <property type="entry name" value="DUF4143"/>
    <property type="match status" value="1"/>
</dbReference>
<evidence type="ECO:0000259" key="1">
    <source>
        <dbReference type="Pfam" id="PF13173"/>
    </source>
</evidence>
<name>A0A285N413_9AQUI</name>
<evidence type="ECO:0000313" key="4">
    <source>
        <dbReference type="Proteomes" id="UP000219036"/>
    </source>
</evidence>
<dbReference type="PANTHER" id="PTHR33295">
    <property type="entry name" value="ATPASE"/>
    <property type="match status" value="1"/>
</dbReference>
<protein>
    <recommendedName>
        <fullName evidence="5">AAA+ ATPase domain-containing protein</fullName>
    </recommendedName>
</protein>
<dbReference type="AlphaFoldDB" id="A0A285N413"/>
<dbReference type="EMBL" id="OBEI01000001">
    <property type="protein sequence ID" value="SNZ02726.1"/>
    <property type="molecule type" value="Genomic_DNA"/>
</dbReference>
<proteinExistence type="predicted"/>
<organism evidence="3 4">
    <name type="scientific">Persephonella hydrogeniphila</name>
    <dbReference type="NCBI Taxonomy" id="198703"/>
    <lineage>
        <taxon>Bacteria</taxon>
        <taxon>Pseudomonadati</taxon>
        <taxon>Aquificota</taxon>
        <taxon>Aquificia</taxon>
        <taxon>Aquificales</taxon>
        <taxon>Hydrogenothermaceae</taxon>
        <taxon>Persephonella</taxon>
    </lineage>
</organism>
<keyword evidence="4" id="KW-1185">Reference proteome</keyword>
<gene>
    <name evidence="3" type="ORF">SAMN06265182_0194</name>
</gene>
<feature type="domain" description="DUF4143" evidence="2">
    <location>
        <begin position="219"/>
        <end position="355"/>
    </location>
</feature>
<dbReference type="Proteomes" id="UP000219036">
    <property type="component" value="Unassembled WGS sequence"/>
</dbReference>
<feature type="domain" description="AAA" evidence="1">
    <location>
        <begin position="37"/>
        <end position="169"/>
    </location>
</feature>